<dbReference type="Gene3D" id="2.20.25.90">
    <property type="entry name" value="ADC-like domains"/>
    <property type="match status" value="1"/>
</dbReference>
<dbReference type="OrthoDB" id="7376058at2"/>
<keyword evidence="7" id="KW-1185">Reference proteome</keyword>
<dbReference type="InterPro" id="IPR006963">
    <property type="entry name" value="Mopterin_OxRdtase_4Fe-4S_dom"/>
</dbReference>
<evidence type="ECO:0000256" key="2">
    <source>
        <dbReference type="ARBA" id="ARBA00022723"/>
    </source>
</evidence>
<dbReference type="Pfam" id="PF00384">
    <property type="entry name" value="Molybdopterin"/>
    <property type="match status" value="1"/>
</dbReference>
<dbReference type="Gene3D" id="2.40.40.20">
    <property type="match status" value="1"/>
</dbReference>
<dbReference type="KEGG" id="nsl:BOX37_12775"/>
<organism evidence="6 7">
    <name type="scientific">Nocardia mangyaensis</name>
    <dbReference type="NCBI Taxonomy" id="2213200"/>
    <lineage>
        <taxon>Bacteria</taxon>
        <taxon>Bacillati</taxon>
        <taxon>Actinomycetota</taxon>
        <taxon>Actinomycetes</taxon>
        <taxon>Mycobacteriales</taxon>
        <taxon>Nocardiaceae</taxon>
        <taxon>Nocardia</taxon>
    </lineage>
</organism>
<dbReference type="Gene3D" id="3.40.228.10">
    <property type="entry name" value="Dimethylsulfoxide Reductase, domain 2"/>
    <property type="match status" value="1"/>
</dbReference>
<reference evidence="6" key="1">
    <citation type="submission" date="2016-11" db="EMBL/GenBank/DDBJ databases">
        <authorList>
            <person name="Jaros S."/>
            <person name="Januszkiewicz K."/>
            <person name="Wedrychowicz H."/>
        </authorList>
    </citation>
    <scope>NUCLEOTIDE SEQUENCE [LARGE SCALE GENOMIC DNA]</scope>
    <source>
        <strain evidence="6">Y48</strain>
    </source>
</reference>
<dbReference type="PANTHER" id="PTHR43742">
    <property type="entry name" value="TRIMETHYLAMINE-N-OXIDE REDUCTASE"/>
    <property type="match status" value="1"/>
</dbReference>
<dbReference type="Pfam" id="PF04879">
    <property type="entry name" value="Molybdop_Fe4S4"/>
    <property type="match status" value="1"/>
</dbReference>
<dbReference type="InterPro" id="IPR009010">
    <property type="entry name" value="Asp_de-COase-like_dom_sf"/>
</dbReference>
<dbReference type="InterPro" id="IPR050612">
    <property type="entry name" value="Prok_Mopterin_Oxidored"/>
</dbReference>
<keyword evidence="4" id="KW-0411">Iron-sulfur</keyword>
<dbReference type="SMART" id="SM00926">
    <property type="entry name" value="Molybdop_Fe4S4"/>
    <property type="match status" value="1"/>
</dbReference>
<dbReference type="EMBL" id="CP018082">
    <property type="protein sequence ID" value="APE34683.1"/>
    <property type="molecule type" value="Genomic_DNA"/>
</dbReference>
<evidence type="ECO:0000259" key="5">
    <source>
        <dbReference type="PROSITE" id="PS51669"/>
    </source>
</evidence>
<name>A0A1J0VRL1_9NOCA</name>
<accession>A0A1J0VRL1</accession>
<keyword evidence="3" id="KW-0408">Iron</keyword>
<comment type="similarity">
    <text evidence="1">Belongs to the prokaryotic molybdopterin-containing oxidoreductase family.</text>
</comment>
<dbReference type="SUPFAM" id="SSF53706">
    <property type="entry name" value="Formate dehydrogenase/DMSO reductase, domains 1-3"/>
    <property type="match status" value="1"/>
</dbReference>
<protein>
    <submittedName>
        <fullName evidence="6">Molybdopterin oxidoreductase</fullName>
    </submittedName>
</protein>
<dbReference type="GO" id="GO:0016491">
    <property type="term" value="F:oxidoreductase activity"/>
    <property type="evidence" value="ECO:0007669"/>
    <property type="project" value="InterPro"/>
</dbReference>
<dbReference type="AlphaFoldDB" id="A0A1J0VRL1"/>
<evidence type="ECO:0000313" key="7">
    <source>
        <dbReference type="Proteomes" id="UP000183810"/>
    </source>
</evidence>
<dbReference type="GO" id="GO:0043546">
    <property type="term" value="F:molybdopterin cofactor binding"/>
    <property type="evidence" value="ECO:0007669"/>
    <property type="project" value="InterPro"/>
</dbReference>
<evidence type="ECO:0000256" key="1">
    <source>
        <dbReference type="ARBA" id="ARBA00010312"/>
    </source>
</evidence>
<dbReference type="Gene3D" id="3.40.50.740">
    <property type="match status" value="1"/>
</dbReference>
<dbReference type="GO" id="GO:0046872">
    <property type="term" value="F:metal ion binding"/>
    <property type="evidence" value="ECO:0007669"/>
    <property type="project" value="UniProtKB-KW"/>
</dbReference>
<evidence type="ECO:0000256" key="4">
    <source>
        <dbReference type="ARBA" id="ARBA00023014"/>
    </source>
</evidence>
<dbReference type="InterPro" id="IPR006656">
    <property type="entry name" value="Mopterin_OxRdtase"/>
</dbReference>
<dbReference type="PANTHER" id="PTHR43742:SF2">
    <property type="entry name" value="ASSIMILATORY NITRATE REDUCTASE CATALYTIC SUBUNIT"/>
    <property type="match status" value="1"/>
</dbReference>
<gene>
    <name evidence="6" type="ORF">BOX37_12775</name>
</gene>
<keyword evidence="2" id="KW-0479">Metal-binding</keyword>
<evidence type="ECO:0000256" key="3">
    <source>
        <dbReference type="ARBA" id="ARBA00023004"/>
    </source>
</evidence>
<dbReference type="GO" id="GO:0051536">
    <property type="term" value="F:iron-sulfur cluster binding"/>
    <property type="evidence" value="ECO:0007669"/>
    <property type="project" value="UniProtKB-KW"/>
</dbReference>
<dbReference type="Proteomes" id="UP000183810">
    <property type="component" value="Chromosome"/>
</dbReference>
<dbReference type="Pfam" id="PF01568">
    <property type="entry name" value="Molydop_binding"/>
    <property type="match status" value="1"/>
</dbReference>
<feature type="domain" description="4Fe-4S Mo/W bis-MGD-type" evidence="5">
    <location>
        <begin position="4"/>
        <end position="60"/>
    </location>
</feature>
<dbReference type="RefSeq" id="WP_071927864.1">
    <property type="nucleotide sequence ID" value="NZ_CP018082.1"/>
</dbReference>
<dbReference type="PROSITE" id="PS51669">
    <property type="entry name" value="4FE4S_MOW_BIS_MGD"/>
    <property type="match status" value="1"/>
</dbReference>
<proteinExistence type="inferred from homology"/>
<evidence type="ECO:0000313" key="6">
    <source>
        <dbReference type="EMBL" id="APE34683.1"/>
    </source>
</evidence>
<dbReference type="InterPro" id="IPR006657">
    <property type="entry name" value="MoPterin_dinucl-bd_dom"/>
</dbReference>
<sequence>MTATVEKKTFCGICEASCGLIATVQADRVLGLRPDPDHPASRGFACSKGVQFHTVVTDPDRVLYPMRRLPDGSFARASWCEAFDDIGARLRRVQREHGNRSIGVLWGNPIAWNYAAAVTVVGLAAALETKHHYASASIDVNNYWAAAHIMYGATGVNPLPDFADTHFALILGANPVVSHGSLVTTGRIRDVLLDIPARGGKVVVVDPRRTETAKLFEHVPIRPGADPWLLGAMLGVMFEEDLIDQHAVRTQITGIDGLRELARHFDLDTAAARTGIDALTITRLARDMAAAPGACAYGRCGASLGKFSTLTKFLLDSLSVVTGNFDRRGGMVLGDPMADIEGFAELLGVSGRGRWHTRVEDVPEVNGQAPLACLAKEITTPGRGQLRALIAMSSNVVTSGPGSLETATALDTLDLMVSLDPYITETSRHAHWILPPTLWLEREQMPAFTQAQSTVPNAQWVRPVIPARGQTRDDWWIVDRLARELGVVPSPVPGAQWLGKLGVRIPPSVSVDLLTRLGRHGDLFGLRPHGINRRKLLDHQGAIKLADHCPTGVLGKKIHTRDGRIQVSSPEMLSETRRLAAPDPAESEYPLRLFSIRELRSHNSWLHNVPKLMTGLRKCRAKMHPDDAAAAGVHDRDLVSITSPWGHIEVPVEVTEEVFAGCLGLTQGWGHAGTWSTAMAAGGMSYNQLTPTDAREIDLPSGNAYFNGIPVVVSAR</sequence>
<dbReference type="SUPFAM" id="SSF50692">
    <property type="entry name" value="ADC-like"/>
    <property type="match status" value="1"/>
</dbReference>